<name>A0A0H2X594_XANC8</name>
<accession>A0A0H2X594</accession>
<keyword evidence="1" id="KW-0732">Signal</keyword>
<feature type="signal peptide" evidence="1">
    <location>
        <begin position="1"/>
        <end position="25"/>
    </location>
</feature>
<dbReference type="HOGENOM" id="CLU_060539_0_0_6"/>
<gene>
    <name evidence="3" type="ordered locus">XC_1083</name>
</gene>
<evidence type="ECO:0000313" key="3">
    <source>
        <dbReference type="EMBL" id="AAY48153.1"/>
    </source>
</evidence>
<dbReference type="Proteomes" id="UP000000420">
    <property type="component" value="Chromosome"/>
</dbReference>
<dbReference type="RefSeq" id="WP_011038190.1">
    <property type="nucleotide sequence ID" value="NC_007086.1"/>
</dbReference>
<dbReference type="Pfam" id="PF07007">
    <property type="entry name" value="LprI"/>
    <property type="match status" value="1"/>
</dbReference>
<dbReference type="GO" id="GO:0005576">
    <property type="term" value="C:extracellular region"/>
    <property type="evidence" value="ECO:0007669"/>
    <property type="project" value="TreeGrafter"/>
</dbReference>
<feature type="chain" id="PRO_5002600935" description="Lysozyme inhibitor LprI-like N-terminal domain-containing protein" evidence="1">
    <location>
        <begin position="26"/>
        <end position="388"/>
    </location>
</feature>
<evidence type="ECO:0000259" key="2">
    <source>
        <dbReference type="Pfam" id="PF07007"/>
    </source>
</evidence>
<dbReference type="Gene3D" id="1.20.1270.180">
    <property type="match status" value="1"/>
</dbReference>
<reference evidence="3 4" key="1">
    <citation type="journal article" date="2005" name="Genome Res.">
        <title>Comparative and functional genomic analyses of the pathogenicity of phytopathogen Xanthomonas campestris pv. campestris.</title>
        <authorList>
            <person name="Qian W."/>
            <person name="Jia Y."/>
            <person name="Ren S.X."/>
            <person name="He Y.Q."/>
            <person name="Feng J.X."/>
            <person name="Lu L.F."/>
            <person name="Sun Q."/>
            <person name="Ying G."/>
            <person name="Tang D.J."/>
            <person name="Tang H."/>
            <person name="Wu W."/>
            <person name="Hao P."/>
            <person name="Wang L."/>
            <person name="Jiang B.L."/>
            <person name="Zeng S."/>
            <person name="Gu W.Y."/>
            <person name="Lu G."/>
            <person name="Rong L."/>
            <person name="Tian Y."/>
            <person name="Yao Z."/>
            <person name="Fu G."/>
            <person name="Chen B."/>
            <person name="Fang R."/>
            <person name="Qiang B."/>
            <person name="Chen Z."/>
            <person name="Zhao G.P."/>
            <person name="Tang J.L."/>
            <person name="He C."/>
        </authorList>
    </citation>
    <scope>NUCLEOTIDE SEQUENCE [LARGE SCALE GENOMIC DNA]</scope>
    <source>
        <strain evidence="3 4">8004</strain>
    </source>
</reference>
<dbReference type="PANTHER" id="PTHR37549">
    <property type="entry name" value="LIPOPROTEIN LPRI"/>
    <property type="match status" value="1"/>
</dbReference>
<organism evidence="3 4">
    <name type="scientific">Xanthomonas campestris pv. campestris (strain 8004)</name>
    <dbReference type="NCBI Taxonomy" id="314565"/>
    <lineage>
        <taxon>Bacteria</taxon>
        <taxon>Pseudomonadati</taxon>
        <taxon>Pseudomonadota</taxon>
        <taxon>Gammaproteobacteria</taxon>
        <taxon>Lysobacterales</taxon>
        <taxon>Lysobacteraceae</taxon>
        <taxon>Xanthomonas</taxon>
    </lineage>
</organism>
<sequence>MNRRAHALRVVLAGAALLASGGAWSASFDCARASTAVEQRLCAVKALGLLDERLDASYQELLQTTPRSAVAAVREQQRAWLRQRNACAQNATPDDCLQRSLTARADALDKALAAQQQALDRIIASIPSAPAAAARQLQAYDTPLASAWLVYLHQFVPAAGVDAALSAARFQSARAALRKVDSFADSVLNDEATGPDVQEPDKTLTLLRMWIERNDSTRPYVHCFIFSTLGEPAYEAFGPLYGSTRDSFAPLCEPPGGLFALPAWTQLDAAFASLIESISKDAGTIRYASYAEWEVIALRASVSPLLYLQPALRKRYSGDPDQALAAWTGDASAWPADDRKAARALLPKVRADTAAWLVREKHLPAAQAQQVAAAIVTAWVDARLDFDS</sequence>
<evidence type="ECO:0000313" key="4">
    <source>
        <dbReference type="Proteomes" id="UP000000420"/>
    </source>
</evidence>
<dbReference type="AlphaFoldDB" id="A0A0H2X594"/>
<proteinExistence type="predicted"/>
<evidence type="ECO:0000256" key="1">
    <source>
        <dbReference type="SAM" id="SignalP"/>
    </source>
</evidence>
<dbReference type="EMBL" id="CP000050">
    <property type="protein sequence ID" value="AAY48153.1"/>
    <property type="molecule type" value="Genomic_DNA"/>
</dbReference>
<dbReference type="InterPro" id="IPR052755">
    <property type="entry name" value="Lysozyme_Inhibitor_LprI"/>
</dbReference>
<dbReference type="KEGG" id="xcb:XC_1083"/>
<protein>
    <recommendedName>
        <fullName evidence="2">Lysozyme inhibitor LprI-like N-terminal domain-containing protein</fullName>
    </recommendedName>
</protein>
<dbReference type="PANTHER" id="PTHR37549:SF1">
    <property type="entry name" value="LIPOPROTEIN LPRI"/>
    <property type="match status" value="1"/>
</dbReference>
<dbReference type="InterPro" id="IPR009739">
    <property type="entry name" value="LprI-like_N"/>
</dbReference>
<feature type="domain" description="Lysozyme inhibitor LprI-like N-terminal" evidence="2">
    <location>
        <begin position="30"/>
        <end position="108"/>
    </location>
</feature>